<evidence type="ECO:0000256" key="1">
    <source>
        <dbReference type="SAM" id="MobiDB-lite"/>
    </source>
</evidence>
<dbReference type="SMART" id="SM00595">
    <property type="entry name" value="MADF"/>
    <property type="match status" value="1"/>
</dbReference>
<dbReference type="InterPro" id="IPR039353">
    <property type="entry name" value="TF_Adf1"/>
</dbReference>
<name>A0A9N9WDU2_9NEOP</name>
<dbReference type="OrthoDB" id="8118596at2759"/>
<dbReference type="InterPro" id="IPR004210">
    <property type="entry name" value="BESS_motif"/>
</dbReference>
<feature type="region of interest" description="Disordered" evidence="1">
    <location>
        <begin position="124"/>
        <end position="147"/>
    </location>
</feature>
<evidence type="ECO:0000259" key="3">
    <source>
        <dbReference type="Pfam" id="PF10545"/>
    </source>
</evidence>
<keyword evidence="5" id="KW-1185">Reference proteome</keyword>
<dbReference type="PANTHER" id="PTHR12243">
    <property type="entry name" value="MADF DOMAIN TRANSCRIPTION FACTOR"/>
    <property type="match status" value="1"/>
</dbReference>
<feature type="domain" description="MADF" evidence="3">
    <location>
        <begin position="9"/>
        <end position="114"/>
    </location>
</feature>
<dbReference type="GO" id="GO:0003677">
    <property type="term" value="F:DNA binding"/>
    <property type="evidence" value="ECO:0007669"/>
    <property type="project" value="InterPro"/>
</dbReference>
<dbReference type="GO" id="GO:0005667">
    <property type="term" value="C:transcription regulator complex"/>
    <property type="evidence" value="ECO:0007669"/>
    <property type="project" value="TreeGrafter"/>
</dbReference>
<evidence type="ECO:0000259" key="2">
    <source>
        <dbReference type="Pfam" id="PF02944"/>
    </source>
</evidence>
<reference evidence="4" key="2">
    <citation type="submission" date="2022-10" db="EMBL/GenBank/DDBJ databases">
        <authorList>
            <consortium name="ENA_rothamsted_submissions"/>
            <consortium name="culmorum"/>
            <person name="King R."/>
        </authorList>
    </citation>
    <scope>NUCLEOTIDE SEQUENCE</scope>
</reference>
<protein>
    <recommendedName>
        <fullName evidence="6">BESS domain-containing protein</fullName>
    </recommendedName>
</protein>
<evidence type="ECO:0000313" key="4">
    <source>
        <dbReference type="EMBL" id="CAG9788935.1"/>
    </source>
</evidence>
<accession>A0A9N9WDU2</accession>
<evidence type="ECO:0008006" key="6">
    <source>
        <dbReference type="Google" id="ProtNLM"/>
    </source>
</evidence>
<dbReference type="PANTHER" id="PTHR12243:SF67">
    <property type="entry name" value="COREPRESSOR OF PANGOLIN, ISOFORM A-RELATED"/>
    <property type="match status" value="1"/>
</dbReference>
<proteinExistence type="predicted"/>
<gene>
    <name evidence="4" type="ORF">DIATSA_LOCUS6710</name>
</gene>
<dbReference type="Pfam" id="PF02944">
    <property type="entry name" value="BESS"/>
    <property type="match status" value="1"/>
</dbReference>
<dbReference type="Proteomes" id="UP001153714">
    <property type="component" value="Chromosome 2"/>
</dbReference>
<dbReference type="GO" id="GO:0006357">
    <property type="term" value="P:regulation of transcription by RNA polymerase II"/>
    <property type="evidence" value="ECO:0007669"/>
    <property type="project" value="TreeGrafter"/>
</dbReference>
<feature type="domain" description="BESS" evidence="2">
    <location>
        <begin position="209"/>
        <end position="242"/>
    </location>
</feature>
<dbReference type="AlphaFoldDB" id="A0A9N9WDU2"/>
<sequence length="256" mass="30792">MCEISADKLIKAVKARPSLYNKADARYHAHNKYKGKIWKEVCRDVYPNWDQLQPSQKVEYDLELQKRWKSLRTCFTRELALQKKDQMKKDDPDDDYGPHKKRKKYEYFDAMSFLLYPENIDLEADTEERTKETNEDSDEDSSDPLDHEIKIENFLYPEPTKTSRNIPQIIPIERNEEQFHSYYEKQQESRVVEEKLLDLLKEKKLEDEDEDRQFMLSLIPGFKKLNDRQKFEAKIEILKVLKNITFQDDKQDNNNI</sequence>
<evidence type="ECO:0000313" key="5">
    <source>
        <dbReference type="Proteomes" id="UP001153714"/>
    </source>
</evidence>
<reference evidence="4" key="1">
    <citation type="submission" date="2021-12" db="EMBL/GenBank/DDBJ databases">
        <authorList>
            <person name="King R."/>
        </authorList>
    </citation>
    <scope>NUCLEOTIDE SEQUENCE</scope>
</reference>
<dbReference type="EMBL" id="OU893333">
    <property type="protein sequence ID" value="CAG9788935.1"/>
    <property type="molecule type" value="Genomic_DNA"/>
</dbReference>
<dbReference type="InterPro" id="IPR006578">
    <property type="entry name" value="MADF-dom"/>
</dbReference>
<dbReference type="GO" id="GO:0005634">
    <property type="term" value="C:nucleus"/>
    <property type="evidence" value="ECO:0007669"/>
    <property type="project" value="TreeGrafter"/>
</dbReference>
<organism evidence="4 5">
    <name type="scientific">Diatraea saccharalis</name>
    <name type="common">sugarcane borer</name>
    <dbReference type="NCBI Taxonomy" id="40085"/>
    <lineage>
        <taxon>Eukaryota</taxon>
        <taxon>Metazoa</taxon>
        <taxon>Ecdysozoa</taxon>
        <taxon>Arthropoda</taxon>
        <taxon>Hexapoda</taxon>
        <taxon>Insecta</taxon>
        <taxon>Pterygota</taxon>
        <taxon>Neoptera</taxon>
        <taxon>Endopterygota</taxon>
        <taxon>Lepidoptera</taxon>
        <taxon>Glossata</taxon>
        <taxon>Ditrysia</taxon>
        <taxon>Pyraloidea</taxon>
        <taxon>Crambidae</taxon>
        <taxon>Crambinae</taxon>
        <taxon>Diatraea</taxon>
    </lineage>
</organism>
<dbReference type="Pfam" id="PF10545">
    <property type="entry name" value="MADF_DNA_bdg"/>
    <property type="match status" value="1"/>
</dbReference>